<evidence type="ECO:0000313" key="1">
    <source>
        <dbReference type="EMBL" id="GFZ10953.1"/>
    </source>
</evidence>
<evidence type="ECO:0000313" key="2">
    <source>
        <dbReference type="Proteomes" id="UP000585474"/>
    </source>
</evidence>
<keyword evidence="2" id="KW-1185">Reference proteome</keyword>
<comment type="caution">
    <text evidence="1">The sequence shown here is derived from an EMBL/GenBank/DDBJ whole genome shotgun (WGS) entry which is preliminary data.</text>
</comment>
<sequence>MGGSMKNHDTNLALAGVVMLPNDVADLHENESEEIQDLLASLKSLLAARCAKGCSTGELVEAGIPAEHPTWSKAVLEVEQLDSPQPYSPFVLLDFYEEKYLNGLTNDGLENPTEVADTGSNLELVATTGTSAVGGGGLKDDAPH</sequence>
<accession>A0A7J0GJG3</accession>
<proteinExistence type="predicted"/>
<name>A0A7J0GJG3_9ERIC</name>
<gene>
    <name evidence="1" type="ORF">Acr_22g0003510</name>
</gene>
<protein>
    <submittedName>
        <fullName evidence="1">Uncharacterized protein</fullName>
    </submittedName>
</protein>
<reference evidence="1 2" key="1">
    <citation type="submission" date="2019-07" db="EMBL/GenBank/DDBJ databases">
        <title>De Novo Assembly of kiwifruit Actinidia rufa.</title>
        <authorList>
            <person name="Sugita-Konishi S."/>
            <person name="Sato K."/>
            <person name="Mori E."/>
            <person name="Abe Y."/>
            <person name="Kisaki G."/>
            <person name="Hamano K."/>
            <person name="Suezawa K."/>
            <person name="Otani M."/>
            <person name="Fukuda T."/>
            <person name="Manabe T."/>
            <person name="Gomi K."/>
            <person name="Tabuchi M."/>
            <person name="Akimitsu K."/>
            <person name="Kataoka I."/>
        </authorList>
    </citation>
    <scope>NUCLEOTIDE SEQUENCE [LARGE SCALE GENOMIC DNA]</scope>
    <source>
        <strain evidence="2">cv. Fuchu</strain>
    </source>
</reference>
<dbReference type="AlphaFoldDB" id="A0A7J0GJG3"/>
<dbReference type="Proteomes" id="UP000585474">
    <property type="component" value="Unassembled WGS sequence"/>
</dbReference>
<organism evidence="1 2">
    <name type="scientific">Actinidia rufa</name>
    <dbReference type="NCBI Taxonomy" id="165716"/>
    <lineage>
        <taxon>Eukaryota</taxon>
        <taxon>Viridiplantae</taxon>
        <taxon>Streptophyta</taxon>
        <taxon>Embryophyta</taxon>
        <taxon>Tracheophyta</taxon>
        <taxon>Spermatophyta</taxon>
        <taxon>Magnoliopsida</taxon>
        <taxon>eudicotyledons</taxon>
        <taxon>Gunneridae</taxon>
        <taxon>Pentapetalae</taxon>
        <taxon>asterids</taxon>
        <taxon>Ericales</taxon>
        <taxon>Actinidiaceae</taxon>
        <taxon>Actinidia</taxon>
    </lineage>
</organism>
<dbReference type="EMBL" id="BJWL01000022">
    <property type="protein sequence ID" value="GFZ10953.1"/>
    <property type="molecule type" value="Genomic_DNA"/>
</dbReference>